<dbReference type="CDD" id="cd02869">
    <property type="entry name" value="PseudoU_synth_RluA_like"/>
    <property type="match status" value="1"/>
</dbReference>
<proteinExistence type="inferred from homology"/>
<sequence length="175" mass="18837">SRRAGGEAPFPYTPVHRLDRETSGLLVAAKNRPSARLLSSIFSSGGVEKTYLAVTEKPPAPKRGEIRTPIRVRKGSSSRAETQEGGKRAVTRYRTLKTLPGGRALVEAAIETGRTHQIRVHLASIGSPILGDSMYGSSRSGRLMLHAWKIRLPRPGSQGFIEASAPPPPGFESTS</sequence>
<organism evidence="4">
    <name type="scientific">Eiseniibacteriota bacterium</name>
    <dbReference type="NCBI Taxonomy" id="2212470"/>
    <lineage>
        <taxon>Bacteria</taxon>
        <taxon>Candidatus Eiseniibacteriota</taxon>
    </lineage>
</organism>
<dbReference type="SUPFAM" id="SSF55120">
    <property type="entry name" value="Pseudouridine synthase"/>
    <property type="match status" value="1"/>
</dbReference>
<dbReference type="InterPro" id="IPR020103">
    <property type="entry name" value="PsdUridine_synth_cat_dom_sf"/>
</dbReference>
<dbReference type="PANTHER" id="PTHR21600">
    <property type="entry name" value="MITOCHONDRIAL RNA PSEUDOURIDINE SYNTHASE"/>
    <property type="match status" value="1"/>
</dbReference>
<dbReference type="PROSITE" id="PS01129">
    <property type="entry name" value="PSI_RLU"/>
    <property type="match status" value="1"/>
</dbReference>
<dbReference type="AlphaFoldDB" id="A0A7V2F509"/>
<dbReference type="Gene3D" id="3.30.2350.10">
    <property type="entry name" value="Pseudouridine synthase"/>
    <property type="match status" value="1"/>
</dbReference>
<dbReference type="InterPro" id="IPR006145">
    <property type="entry name" value="PsdUridine_synth_RsuA/RluA"/>
</dbReference>
<feature type="domain" description="Pseudouridine synthase RsuA/RluA-like" evidence="3">
    <location>
        <begin position="9"/>
        <end position="124"/>
    </location>
</feature>
<dbReference type="GO" id="GO:0003723">
    <property type="term" value="F:RNA binding"/>
    <property type="evidence" value="ECO:0007669"/>
    <property type="project" value="InterPro"/>
</dbReference>
<comment type="similarity">
    <text evidence="1">Belongs to the pseudouridine synthase RluA family.</text>
</comment>
<evidence type="ECO:0000256" key="2">
    <source>
        <dbReference type="SAM" id="MobiDB-lite"/>
    </source>
</evidence>
<name>A0A7V2F509_UNCEI</name>
<dbReference type="EMBL" id="DSEC01000533">
    <property type="protein sequence ID" value="HER44266.1"/>
    <property type="molecule type" value="Genomic_DNA"/>
</dbReference>
<evidence type="ECO:0000313" key="4">
    <source>
        <dbReference type="EMBL" id="HER44266.1"/>
    </source>
</evidence>
<dbReference type="GO" id="GO:0009982">
    <property type="term" value="F:pseudouridine synthase activity"/>
    <property type="evidence" value="ECO:0007669"/>
    <property type="project" value="InterPro"/>
</dbReference>
<dbReference type="PANTHER" id="PTHR21600:SF87">
    <property type="entry name" value="RNA PSEUDOURIDYLATE SYNTHASE DOMAIN-CONTAINING PROTEIN 1"/>
    <property type="match status" value="1"/>
</dbReference>
<feature type="non-terminal residue" evidence="4">
    <location>
        <position position="1"/>
    </location>
</feature>
<dbReference type="Proteomes" id="UP000886069">
    <property type="component" value="Unassembled WGS sequence"/>
</dbReference>
<dbReference type="InterPro" id="IPR050188">
    <property type="entry name" value="RluA_PseudoU_synthase"/>
</dbReference>
<evidence type="ECO:0000259" key="3">
    <source>
        <dbReference type="Pfam" id="PF00849"/>
    </source>
</evidence>
<feature type="compositionally biased region" description="Pro residues" evidence="2">
    <location>
        <begin position="165"/>
        <end position="175"/>
    </location>
</feature>
<evidence type="ECO:0000256" key="1">
    <source>
        <dbReference type="ARBA" id="ARBA00010876"/>
    </source>
</evidence>
<protein>
    <submittedName>
        <fullName evidence="4">RNA pseudouridine synthase</fullName>
    </submittedName>
</protein>
<reference evidence="4" key="1">
    <citation type="journal article" date="2020" name="mSystems">
        <title>Genome- and Community-Level Interaction Insights into Carbon Utilization and Element Cycling Functions of Hydrothermarchaeota in Hydrothermal Sediment.</title>
        <authorList>
            <person name="Zhou Z."/>
            <person name="Liu Y."/>
            <person name="Xu W."/>
            <person name="Pan J."/>
            <person name="Luo Z.H."/>
            <person name="Li M."/>
        </authorList>
    </citation>
    <scope>NUCLEOTIDE SEQUENCE [LARGE SCALE GENOMIC DNA]</scope>
    <source>
        <strain evidence="4">SpSt-1233</strain>
    </source>
</reference>
<feature type="region of interest" description="Disordered" evidence="2">
    <location>
        <begin position="156"/>
        <end position="175"/>
    </location>
</feature>
<dbReference type="Pfam" id="PF00849">
    <property type="entry name" value="PseudoU_synth_2"/>
    <property type="match status" value="1"/>
</dbReference>
<dbReference type="GO" id="GO:0000455">
    <property type="term" value="P:enzyme-directed rRNA pseudouridine synthesis"/>
    <property type="evidence" value="ECO:0007669"/>
    <property type="project" value="TreeGrafter"/>
</dbReference>
<dbReference type="InterPro" id="IPR006224">
    <property type="entry name" value="PsdUridine_synth_RluA-like_CS"/>
</dbReference>
<gene>
    <name evidence="4" type="ORF">ENO08_07395</name>
</gene>
<dbReference type="GO" id="GO:0140098">
    <property type="term" value="F:catalytic activity, acting on RNA"/>
    <property type="evidence" value="ECO:0007669"/>
    <property type="project" value="UniProtKB-ARBA"/>
</dbReference>
<comment type="caution">
    <text evidence="4">The sequence shown here is derived from an EMBL/GenBank/DDBJ whole genome shotgun (WGS) entry which is preliminary data.</text>
</comment>
<accession>A0A7V2F509</accession>